<gene>
    <name evidence="9" type="ORF">NF556_12250</name>
</gene>
<evidence type="ECO:0000259" key="8">
    <source>
        <dbReference type="Pfam" id="PF04239"/>
    </source>
</evidence>
<keyword evidence="5 7" id="KW-1133">Transmembrane helix</keyword>
<protein>
    <submittedName>
        <fullName evidence="9">DUF421 domain-containing protein</fullName>
    </submittedName>
</protein>
<keyword evidence="4 7" id="KW-0812">Transmembrane</keyword>
<sequence length="159" mass="16639">MDIVIRAAAIFVFLWLVTRVAGRSTLGELSSFELILFVTMGDFVAQGVIGQDYSSTAAVLAVSTVAILTVAVSLVNSRSRRAARLTHGVPVVVVSGGDPLLEVMRRERLGLDDLLSAARGQGIELISTIQLAVLETNGQLSFFTASDGESGASPPPPVG</sequence>
<dbReference type="RefSeq" id="WP_252591213.1">
    <property type="nucleotide sequence ID" value="NZ_CP099489.1"/>
</dbReference>
<accession>A0ABY4YNQ8</accession>
<keyword evidence="10" id="KW-1185">Reference proteome</keyword>
<evidence type="ECO:0000313" key="9">
    <source>
        <dbReference type="EMBL" id="USQ78415.1"/>
    </source>
</evidence>
<dbReference type="PANTHER" id="PTHR34582:SF6">
    <property type="entry name" value="UPF0702 TRANSMEMBRANE PROTEIN YCAP"/>
    <property type="match status" value="1"/>
</dbReference>
<evidence type="ECO:0000313" key="10">
    <source>
        <dbReference type="Proteomes" id="UP001056455"/>
    </source>
</evidence>
<dbReference type="EMBL" id="CP099489">
    <property type="protein sequence ID" value="USQ78415.1"/>
    <property type="molecule type" value="Genomic_DNA"/>
</dbReference>
<keyword evidence="3" id="KW-1003">Cell membrane</keyword>
<feature type="domain" description="YetF C-terminal" evidence="8">
    <location>
        <begin position="78"/>
        <end position="147"/>
    </location>
</feature>
<evidence type="ECO:0000256" key="7">
    <source>
        <dbReference type="SAM" id="Phobius"/>
    </source>
</evidence>
<dbReference type="InterPro" id="IPR023090">
    <property type="entry name" value="UPF0702_alpha/beta_dom_sf"/>
</dbReference>
<name>A0ABY4YNQ8_9MICO</name>
<proteinExistence type="inferred from homology"/>
<evidence type="ECO:0000256" key="1">
    <source>
        <dbReference type="ARBA" id="ARBA00004651"/>
    </source>
</evidence>
<dbReference type="Pfam" id="PF04239">
    <property type="entry name" value="DUF421"/>
    <property type="match status" value="1"/>
</dbReference>
<dbReference type="InterPro" id="IPR007353">
    <property type="entry name" value="DUF421"/>
</dbReference>
<evidence type="ECO:0000256" key="4">
    <source>
        <dbReference type="ARBA" id="ARBA00022692"/>
    </source>
</evidence>
<keyword evidence="6 7" id="KW-0472">Membrane</keyword>
<comment type="similarity">
    <text evidence="2">Belongs to the UPF0702 family.</text>
</comment>
<dbReference type="Gene3D" id="3.30.240.20">
    <property type="entry name" value="bsu07140 like domains"/>
    <property type="match status" value="1"/>
</dbReference>
<evidence type="ECO:0000256" key="5">
    <source>
        <dbReference type="ARBA" id="ARBA00022989"/>
    </source>
</evidence>
<evidence type="ECO:0000256" key="6">
    <source>
        <dbReference type="ARBA" id="ARBA00023136"/>
    </source>
</evidence>
<organism evidence="9 10">
    <name type="scientific">Ornithinimicrobium faecis</name>
    <dbReference type="NCBI Taxonomy" id="2934158"/>
    <lineage>
        <taxon>Bacteria</taxon>
        <taxon>Bacillati</taxon>
        <taxon>Actinomycetota</taxon>
        <taxon>Actinomycetes</taxon>
        <taxon>Micrococcales</taxon>
        <taxon>Ornithinimicrobiaceae</taxon>
        <taxon>Ornithinimicrobium</taxon>
    </lineage>
</organism>
<dbReference type="PANTHER" id="PTHR34582">
    <property type="entry name" value="UPF0702 TRANSMEMBRANE PROTEIN YCAP"/>
    <property type="match status" value="1"/>
</dbReference>
<evidence type="ECO:0000256" key="3">
    <source>
        <dbReference type="ARBA" id="ARBA00022475"/>
    </source>
</evidence>
<dbReference type="Proteomes" id="UP001056455">
    <property type="component" value="Chromosome"/>
</dbReference>
<comment type="subcellular location">
    <subcellularLocation>
        <location evidence="1">Cell membrane</location>
        <topology evidence="1">Multi-pass membrane protein</topology>
    </subcellularLocation>
</comment>
<evidence type="ECO:0000256" key="2">
    <source>
        <dbReference type="ARBA" id="ARBA00006448"/>
    </source>
</evidence>
<feature type="transmembrane region" description="Helical" evidence="7">
    <location>
        <begin position="57"/>
        <end position="75"/>
    </location>
</feature>
<reference evidence="9" key="1">
    <citation type="submission" date="2022-06" db="EMBL/GenBank/DDBJ databases">
        <title>Ornithinimicrobium HY1793.</title>
        <authorList>
            <person name="Huang Y."/>
        </authorList>
    </citation>
    <scope>NUCLEOTIDE SEQUENCE</scope>
    <source>
        <strain evidence="9">HY1793</strain>
    </source>
</reference>